<dbReference type="InterPro" id="IPR027417">
    <property type="entry name" value="P-loop_NTPase"/>
</dbReference>
<dbReference type="GO" id="GO:0005524">
    <property type="term" value="F:ATP binding"/>
    <property type="evidence" value="ECO:0007669"/>
    <property type="project" value="UniProtKB-KW"/>
</dbReference>
<evidence type="ECO:0000256" key="10">
    <source>
        <dbReference type="ARBA" id="ARBA00022777"/>
    </source>
</evidence>
<gene>
    <name evidence="21" type="ORF">IRL76_07290</name>
</gene>
<dbReference type="EC" id="2.7.10.2" evidence="4"/>
<evidence type="ECO:0000256" key="12">
    <source>
        <dbReference type="ARBA" id="ARBA00022989"/>
    </source>
</evidence>
<sequence>MEPATVYGVPPQNEPGREYVSSGDDGRMVELDLHAIYSAVRRNLLWIALIMAAFVGLGIVATLLTVPQYVATSSVLVEQETEKIIEESTSPAGYQDADRFLRTQADIIGSVALATRVVESEGLAENANFFTALGAEYPTNENVDAVDLGPEGLPGLRRSLAADLLLNNLEISLPTQSRLIGISFSSSDPNLSASIANAVASNYLESNLARKFDSSAYAREFLAQQLSDARDKVEKSERDLNQYSRAAGLIRVSGQGQNADKETTLSVTNDALVQLNAASTAATAERIAAEKRWQNVAGIAPLSIPEVLANSAVQQLLTERAKVAASLAEERVKHLEEHPNVQALEAQLRDVDSQIASLGQSIKRTIRLDYETAREREGSIQGRLASTRGEALDEQDRGVQYNLLKRVAETDRALYNTLLTRFNELSATAGAASNNVSIVDLAEAPRKPDSPKPLLNMLLSLLGGMIFSGLFVAGRELLDDTVRTPTDVEEKLGLPLLGMIPMAEGEFIEDDLDDPKSGASEAYQSLVTNLRYYSADGIPKTILVTSSQQGEGKSTTSLQLAREFAKLNKRTLLIDADLRRPTLHRRLPGRREVDGFTSVLAGEKTPAEVIVQSDRPNLDFMTALPIPPAPSALLATADIKGLIERLGEHYDHIIFDAPPVLGLSDAPSMAAQIHSAILVVDSTSGKRGGVNSALGRLAMVNSRPMGAVLTKFDPRQAGSAYSYYGSGYYSYEHSSSD</sequence>
<dbReference type="Gene3D" id="3.40.50.300">
    <property type="entry name" value="P-loop containing nucleotide triphosphate hydrolases"/>
    <property type="match status" value="1"/>
</dbReference>
<keyword evidence="13 17" id="KW-0472">Membrane</keyword>
<keyword evidence="8 17" id="KW-0812">Transmembrane</keyword>
<evidence type="ECO:0000256" key="11">
    <source>
        <dbReference type="ARBA" id="ARBA00022840"/>
    </source>
</evidence>
<dbReference type="NCBIfam" id="TIGR01007">
    <property type="entry name" value="eps_fam"/>
    <property type="match status" value="1"/>
</dbReference>
<dbReference type="CDD" id="cd05387">
    <property type="entry name" value="BY-kinase"/>
    <property type="match status" value="1"/>
</dbReference>
<evidence type="ECO:0000256" key="4">
    <source>
        <dbReference type="ARBA" id="ARBA00011903"/>
    </source>
</evidence>
<evidence type="ECO:0000256" key="15">
    <source>
        <dbReference type="ARBA" id="ARBA00051245"/>
    </source>
</evidence>
<evidence type="ECO:0000313" key="22">
    <source>
        <dbReference type="Proteomes" id="UP000594459"/>
    </source>
</evidence>
<evidence type="ECO:0000256" key="6">
    <source>
        <dbReference type="ARBA" id="ARBA00022519"/>
    </source>
</evidence>
<feature type="transmembrane region" description="Helical" evidence="17">
    <location>
        <begin position="44"/>
        <end position="66"/>
    </location>
</feature>
<keyword evidence="9" id="KW-0547">Nucleotide-binding</keyword>
<dbReference type="AlphaFoldDB" id="A0A7S8F742"/>
<evidence type="ECO:0000256" key="5">
    <source>
        <dbReference type="ARBA" id="ARBA00022475"/>
    </source>
</evidence>
<dbReference type="InterPro" id="IPR005702">
    <property type="entry name" value="Wzc-like_C"/>
</dbReference>
<feature type="domain" description="Tyrosine-protein kinase G-rich" evidence="20">
    <location>
        <begin position="404"/>
        <end position="476"/>
    </location>
</feature>
<protein>
    <recommendedName>
        <fullName evidence="4">non-specific protein-tyrosine kinase</fullName>
        <ecNumber evidence="4">2.7.10.2</ecNumber>
    </recommendedName>
</protein>
<dbReference type="SUPFAM" id="SSF52540">
    <property type="entry name" value="P-loop containing nucleoside triphosphate hydrolases"/>
    <property type="match status" value="1"/>
</dbReference>
<dbReference type="InterPro" id="IPR050445">
    <property type="entry name" value="Bact_polysacc_biosynth/exp"/>
</dbReference>
<name>A0A7S8F742_9SPHN</name>
<dbReference type="PANTHER" id="PTHR32309:SF13">
    <property type="entry name" value="FERRIC ENTEROBACTIN TRANSPORT PROTEIN FEPE"/>
    <property type="match status" value="1"/>
</dbReference>
<comment type="similarity">
    <text evidence="2">Belongs to the CpsD/CapB family.</text>
</comment>
<evidence type="ECO:0000256" key="14">
    <source>
        <dbReference type="ARBA" id="ARBA00023137"/>
    </source>
</evidence>
<feature type="coiled-coil region" evidence="16">
    <location>
        <begin position="219"/>
        <end position="246"/>
    </location>
</feature>
<keyword evidence="5" id="KW-1003">Cell membrane</keyword>
<feature type="domain" description="AAA" evidence="19">
    <location>
        <begin position="540"/>
        <end position="671"/>
    </location>
</feature>
<keyword evidence="10 21" id="KW-0418">Kinase</keyword>
<feature type="domain" description="Polysaccharide chain length determinant N-terminal" evidence="18">
    <location>
        <begin position="30"/>
        <end position="119"/>
    </location>
</feature>
<keyword evidence="16" id="KW-0175">Coiled coil</keyword>
<keyword evidence="14" id="KW-0829">Tyrosine-protein kinase</keyword>
<dbReference type="GO" id="GO:0004715">
    <property type="term" value="F:non-membrane spanning protein tyrosine kinase activity"/>
    <property type="evidence" value="ECO:0007669"/>
    <property type="project" value="UniProtKB-EC"/>
</dbReference>
<dbReference type="Pfam" id="PF02706">
    <property type="entry name" value="Wzz"/>
    <property type="match status" value="1"/>
</dbReference>
<evidence type="ECO:0000256" key="2">
    <source>
        <dbReference type="ARBA" id="ARBA00007316"/>
    </source>
</evidence>
<reference evidence="21 22" key="1">
    <citation type="submission" date="2020-11" db="EMBL/GenBank/DDBJ databases">
        <title>The genome sequence of Erythrobacter sp. 6D36.</title>
        <authorList>
            <person name="Liu Y."/>
        </authorList>
    </citation>
    <scope>NUCLEOTIDE SEQUENCE [LARGE SCALE GENOMIC DNA]</scope>
    <source>
        <strain evidence="21 22">6D36</strain>
    </source>
</reference>
<dbReference type="InterPro" id="IPR032807">
    <property type="entry name" value="GNVR"/>
</dbReference>
<evidence type="ECO:0000259" key="20">
    <source>
        <dbReference type="Pfam" id="PF13807"/>
    </source>
</evidence>
<dbReference type="EMBL" id="CP064654">
    <property type="protein sequence ID" value="QPD00313.1"/>
    <property type="molecule type" value="Genomic_DNA"/>
</dbReference>
<dbReference type="PANTHER" id="PTHR32309">
    <property type="entry name" value="TYROSINE-PROTEIN KINASE"/>
    <property type="match status" value="1"/>
</dbReference>
<evidence type="ECO:0000256" key="17">
    <source>
        <dbReference type="SAM" id="Phobius"/>
    </source>
</evidence>
<evidence type="ECO:0000259" key="18">
    <source>
        <dbReference type="Pfam" id="PF02706"/>
    </source>
</evidence>
<evidence type="ECO:0000259" key="19">
    <source>
        <dbReference type="Pfam" id="PF13614"/>
    </source>
</evidence>
<evidence type="ECO:0000256" key="3">
    <source>
        <dbReference type="ARBA" id="ARBA00008883"/>
    </source>
</evidence>
<dbReference type="Pfam" id="PF13807">
    <property type="entry name" value="GNVR"/>
    <property type="match status" value="1"/>
</dbReference>
<dbReference type="RefSeq" id="WP_200984105.1">
    <property type="nucleotide sequence ID" value="NZ_CP064654.1"/>
</dbReference>
<organism evidence="21 22">
    <name type="scientific">Qipengyuania soli</name>
    <dbReference type="NCBI Taxonomy" id="2782568"/>
    <lineage>
        <taxon>Bacteria</taxon>
        <taxon>Pseudomonadati</taxon>
        <taxon>Pseudomonadota</taxon>
        <taxon>Alphaproteobacteria</taxon>
        <taxon>Sphingomonadales</taxon>
        <taxon>Erythrobacteraceae</taxon>
        <taxon>Qipengyuania</taxon>
    </lineage>
</organism>
<keyword evidence="11" id="KW-0067">ATP-binding</keyword>
<evidence type="ECO:0000256" key="1">
    <source>
        <dbReference type="ARBA" id="ARBA00004429"/>
    </source>
</evidence>
<evidence type="ECO:0000256" key="8">
    <source>
        <dbReference type="ARBA" id="ARBA00022692"/>
    </source>
</evidence>
<evidence type="ECO:0000256" key="9">
    <source>
        <dbReference type="ARBA" id="ARBA00022741"/>
    </source>
</evidence>
<dbReference type="GO" id="GO:0005886">
    <property type="term" value="C:plasma membrane"/>
    <property type="evidence" value="ECO:0007669"/>
    <property type="project" value="UniProtKB-SubCell"/>
</dbReference>
<keyword evidence="7 21" id="KW-0808">Transferase</keyword>
<keyword evidence="22" id="KW-1185">Reference proteome</keyword>
<comment type="subcellular location">
    <subcellularLocation>
        <location evidence="1">Cell inner membrane</location>
        <topology evidence="1">Multi-pass membrane protein</topology>
    </subcellularLocation>
</comment>
<dbReference type="InterPro" id="IPR003856">
    <property type="entry name" value="LPS_length_determ_N"/>
</dbReference>
<evidence type="ECO:0000256" key="7">
    <source>
        <dbReference type="ARBA" id="ARBA00022679"/>
    </source>
</evidence>
<dbReference type="Proteomes" id="UP000594459">
    <property type="component" value="Chromosome"/>
</dbReference>
<comment type="catalytic activity">
    <reaction evidence="15">
        <text>L-tyrosyl-[protein] + ATP = O-phospho-L-tyrosyl-[protein] + ADP + H(+)</text>
        <dbReference type="Rhea" id="RHEA:10596"/>
        <dbReference type="Rhea" id="RHEA-COMP:10136"/>
        <dbReference type="Rhea" id="RHEA-COMP:20101"/>
        <dbReference type="ChEBI" id="CHEBI:15378"/>
        <dbReference type="ChEBI" id="CHEBI:30616"/>
        <dbReference type="ChEBI" id="CHEBI:46858"/>
        <dbReference type="ChEBI" id="CHEBI:61978"/>
        <dbReference type="ChEBI" id="CHEBI:456216"/>
        <dbReference type="EC" id="2.7.10.2"/>
    </reaction>
</comment>
<evidence type="ECO:0000256" key="13">
    <source>
        <dbReference type="ARBA" id="ARBA00023136"/>
    </source>
</evidence>
<accession>A0A7S8F742</accession>
<dbReference type="InterPro" id="IPR025669">
    <property type="entry name" value="AAA_dom"/>
</dbReference>
<evidence type="ECO:0000313" key="21">
    <source>
        <dbReference type="EMBL" id="QPD00313.1"/>
    </source>
</evidence>
<dbReference type="KEGG" id="qso:IRL76_07290"/>
<evidence type="ECO:0000256" key="16">
    <source>
        <dbReference type="SAM" id="Coils"/>
    </source>
</evidence>
<keyword evidence="6" id="KW-0997">Cell inner membrane</keyword>
<dbReference type="Pfam" id="PF13614">
    <property type="entry name" value="AAA_31"/>
    <property type="match status" value="1"/>
</dbReference>
<proteinExistence type="inferred from homology"/>
<comment type="similarity">
    <text evidence="3">Belongs to the etk/wzc family.</text>
</comment>
<keyword evidence="12 17" id="KW-1133">Transmembrane helix</keyword>